<feature type="transmembrane region" description="Helical" evidence="7">
    <location>
        <begin position="402"/>
        <end position="425"/>
    </location>
</feature>
<feature type="transmembrane region" description="Helical" evidence="7">
    <location>
        <begin position="241"/>
        <end position="257"/>
    </location>
</feature>
<dbReference type="RefSeq" id="WP_011699943.1">
    <property type="nucleotide sequence ID" value="NC_008554.1"/>
</dbReference>
<dbReference type="GO" id="GO:0005886">
    <property type="term" value="C:plasma membrane"/>
    <property type="evidence" value="ECO:0007669"/>
    <property type="project" value="UniProtKB-SubCell"/>
</dbReference>
<evidence type="ECO:0000256" key="1">
    <source>
        <dbReference type="ARBA" id="ARBA00004429"/>
    </source>
</evidence>
<sequence>MFMLSVIGVFLLTALLGLPIYFSFGLTAAYACVVGDFPLQIIAQRMMIGMDSFVLLAIPGFVLVGDIMCLGGISKRAVDFSNSLIGQFKGGLAMVTVFTGMIMGGISGSAVADTSAVASVLVPSMEKENYPREFSASVVATAGPLGNIIPPSIPMIVYSMTAGLSLLDLFLSGYIPGTMIGVSLMIICHVLSKRRGYGPPVPYTFRWRNVWVAFRGAALALFTPILIVGGIVTGAFTPTESAMIGVFYCLFIALFVYKEMTWAQLPKMLLESAKTTAKLVIIIASAAVFSYISINEGVPEMFEKFMLSVSDNKYVILMLLNVILLLLGCLIDILVGIIIIVPVLIPLGESLGIDPLHMAMIFVMNMSIGLLTPPVGYCLYVSASIAKVPMEKVTRFSVPLVITMIGILVLITFFPTFTTFVPNLFH</sequence>
<dbReference type="InterPro" id="IPR004681">
    <property type="entry name" value="TRAP_DctM"/>
</dbReference>
<reference evidence="9 10" key="1">
    <citation type="submission" date="2006-10" db="EMBL/GenBank/DDBJ databases">
        <title>Complete sequence of Syntrophobacter fumaroxidans MPOB.</title>
        <authorList>
            <consortium name="US DOE Joint Genome Institute"/>
            <person name="Copeland A."/>
            <person name="Lucas S."/>
            <person name="Lapidus A."/>
            <person name="Barry K."/>
            <person name="Detter J.C."/>
            <person name="Glavina del Rio T."/>
            <person name="Hammon N."/>
            <person name="Israni S."/>
            <person name="Pitluck S."/>
            <person name="Goltsman E.G."/>
            <person name="Martinez M."/>
            <person name="Schmutz J."/>
            <person name="Larimer F."/>
            <person name="Land M."/>
            <person name="Hauser L."/>
            <person name="Kyrpides N."/>
            <person name="Kim E."/>
            <person name="Boone D.R."/>
            <person name="Brockman F."/>
            <person name="Culley D."/>
            <person name="Ferry J."/>
            <person name="Gunsalus R."/>
            <person name="McInerney M.J."/>
            <person name="Morrison M."/>
            <person name="Plugge C."/>
            <person name="Rohlin L."/>
            <person name="Scholten J."/>
            <person name="Sieber J."/>
            <person name="Stams A.J.M."/>
            <person name="Worm P."/>
            <person name="Henstra A.M."/>
            <person name="Richardson P."/>
        </authorList>
    </citation>
    <scope>NUCLEOTIDE SEQUENCE [LARGE SCALE GENOMIC DNA]</scope>
    <source>
        <strain evidence="10">DSM 10017 / MPOB</strain>
    </source>
</reference>
<evidence type="ECO:0000256" key="5">
    <source>
        <dbReference type="ARBA" id="ARBA00022989"/>
    </source>
</evidence>
<feature type="domain" description="TRAP C4-dicarboxylate transport system permease DctM subunit" evidence="8">
    <location>
        <begin position="8"/>
        <end position="416"/>
    </location>
</feature>
<keyword evidence="6 7" id="KW-0472">Membrane</keyword>
<evidence type="ECO:0000313" key="10">
    <source>
        <dbReference type="Proteomes" id="UP000001784"/>
    </source>
</evidence>
<dbReference type="NCBIfam" id="TIGR00786">
    <property type="entry name" value="dctM"/>
    <property type="match status" value="1"/>
</dbReference>
<dbReference type="PANTHER" id="PTHR33362">
    <property type="entry name" value="SIALIC ACID TRAP TRANSPORTER PERMEASE PROTEIN SIAT-RELATED"/>
    <property type="match status" value="1"/>
</dbReference>
<comment type="subcellular location">
    <subcellularLocation>
        <location evidence="1">Cell inner membrane</location>
        <topology evidence="1">Multi-pass membrane protein</topology>
    </subcellularLocation>
</comment>
<keyword evidence="5 7" id="KW-1133">Transmembrane helix</keyword>
<dbReference type="InParanoid" id="A0LN16"/>
<feature type="transmembrane region" description="Helical" evidence="7">
    <location>
        <begin position="314"/>
        <end position="347"/>
    </location>
</feature>
<accession>A0LN16</accession>
<keyword evidence="3" id="KW-0997">Cell inner membrane</keyword>
<dbReference type="KEGG" id="sfu:Sfum_3145"/>
<dbReference type="FunCoup" id="A0LN16">
    <property type="interactions" value="151"/>
</dbReference>
<dbReference type="OrthoDB" id="5404879at2"/>
<evidence type="ECO:0000259" key="8">
    <source>
        <dbReference type="Pfam" id="PF06808"/>
    </source>
</evidence>
<proteinExistence type="predicted"/>
<feature type="transmembrane region" description="Helical" evidence="7">
    <location>
        <begin position="169"/>
        <end position="191"/>
    </location>
</feature>
<name>A0LN16_SYNFM</name>
<evidence type="ECO:0000313" key="9">
    <source>
        <dbReference type="EMBL" id="ABK18818.1"/>
    </source>
</evidence>
<dbReference type="AlphaFoldDB" id="A0LN16"/>
<dbReference type="STRING" id="335543.Sfum_3145"/>
<dbReference type="Pfam" id="PF06808">
    <property type="entry name" value="DctM"/>
    <property type="match status" value="1"/>
</dbReference>
<dbReference type="InterPro" id="IPR010656">
    <property type="entry name" value="DctM"/>
</dbReference>
<evidence type="ECO:0000256" key="7">
    <source>
        <dbReference type="SAM" id="Phobius"/>
    </source>
</evidence>
<dbReference type="HOGENOM" id="CLU_019824_4_1_7"/>
<feature type="transmembrane region" description="Helical" evidence="7">
    <location>
        <begin position="6"/>
        <end position="33"/>
    </location>
</feature>
<keyword evidence="10" id="KW-1185">Reference proteome</keyword>
<protein>
    <submittedName>
        <fullName evidence="9">TRAP dicarboxylate transporter, DctM subunit</fullName>
    </submittedName>
</protein>
<organism evidence="9 10">
    <name type="scientific">Syntrophobacter fumaroxidans (strain DSM 10017 / MPOB)</name>
    <dbReference type="NCBI Taxonomy" id="335543"/>
    <lineage>
        <taxon>Bacteria</taxon>
        <taxon>Pseudomonadati</taxon>
        <taxon>Thermodesulfobacteriota</taxon>
        <taxon>Syntrophobacteria</taxon>
        <taxon>Syntrophobacterales</taxon>
        <taxon>Syntrophobacteraceae</taxon>
        <taxon>Syntrophobacter</taxon>
    </lineage>
</organism>
<feature type="transmembrane region" description="Helical" evidence="7">
    <location>
        <begin position="212"/>
        <end position="235"/>
    </location>
</feature>
<dbReference type="EMBL" id="CP000478">
    <property type="protein sequence ID" value="ABK18818.1"/>
    <property type="molecule type" value="Genomic_DNA"/>
</dbReference>
<feature type="transmembrane region" description="Helical" evidence="7">
    <location>
        <begin position="93"/>
        <end position="122"/>
    </location>
</feature>
<evidence type="ECO:0000256" key="3">
    <source>
        <dbReference type="ARBA" id="ARBA00022519"/>
    </source>
</evidence>
<feature type="transmembrane region" description="Helical" evidence="7">
    <location>
        <begin position="53"/>
        <end position="73"/>
    </location>
</feature>
<evidence type="ECO:0000256" key="4">
    <source>
        <dbReference type="ARBA" id="ARBA00022692"/>
    </source>
</evidence>
<gene>
    <name evidence="9" type="ordered locus">Sfum_3145</name>
</gene>
<dbReference type="eggNOG" id="COG1593">
    <property type="taxonomic scope" value="Bacteria"/>
</dbReference>
<dbReference type="GO" id="GO:0022857">
    <property type="term" value="F:transmembrane transporter activity"/>
    <property type="evidence" value="ECO:0007669"/>
    <property type="project" value="TreeGrafter"/>
</dbReference>
<keyword evidence="2" id="KW-1003">Cell membrane</keyword>
<dbReference type="Proteomes" id="UP000001784">
    <property type="component" value="Chromosome"/>
</dbReference>
<evidence type="ECO:0000256" key="2">
    <source>
        <dbReference type="ARBA" id="ARBA00022475"/>
    </source>
</evidence>
<feature type="transmembrane region" description="Helical" evidence="7">
    <location>
        <begin position="359"/>
        <end position="382"/>
    </location>
</feature>
<dbReference type="PIRSF" id="PIRSF006066">
    <property type="entry name" value="HI0050"/>
    <property type="match status" value="1"/>
</dbReference>
<dbReference type="PANTHER" id="PTHR33362:SF2">
    <property type="entry name" value="TRAP TRANSPORTER LARGE PERMEASE PROTEIN"/>
    <property type="match status" value="1"/>
</dbReference>
<evidence type="ECO:0000256" key="6">
    <source>
        <dbReference type="ARBA" id="ARBA00023136"/>
    </source>
</evidence>
<keyword evidence="4 7" id="KW-0812">Transmembrane</keyword>